<dbReference type="SFLD" id="SFLDG00178">
    <property type="entry name" value="enolase"/>
    <property type="match status" value="1"/>
</dbReference>
<dbReference type="SMART" id="SM01192">
    <property type="entry name" value="Enolase_C"/>
    <property type="match status" value="1"/>
</dbReference>
<feature type="binding site" evidence="8">
    <location>
        <position position="313"/>
    </location>
    <ligand>
        <name>substrate</name>
    </ligand>
</feature>
<feature type="binding site" evidence="6">
    <location>
        <position position="164"/>
    </location>
    <ligand>
        <name>(2R)-2-phosphoglycerate</name>
        <dbReference type="ChEBI" id="CHEBI:58289"/>
    </ligand>
</feature>
<feature type="binding site" evidence="8">
    <location>
        <position position="389"/>
    </location>
    <ligand>
        <name>substrate</name>
    </ligand>
</feature>
<feature type="binding site" evidence="6">
    <location>
        <position position="368"/>
    </location>
    <ligand>
        <name>(2R)-2-phosphoglycerate</name>
        <dbReference type="ChEBI" id="CHEBI:58289"/>
    </ligand>
</feature>
<dbReference type="PROSITE" id="PS00164">
    <property type="entry name" value="ENOLASE"/>
    <property type="match status" value="1"/>
</dbReference>
<accession>A0A8T4L1Y6</accession>
<feature type="binding site" evidence="6">
    <location>
        <position position="367"/>
    </location>
    <ligand>
        <name>(2R)-2-phosphoglycerate</name>
        <dbReference type="ChEBI" id="CHEBI:58289"/>
    </ligand>
</feature>
<dbReference type="PANTHER" id="PTHR11902">
    <property type="entry name" value="ENOLASE"/>
    <property type="match status" value="1"/>
</dbReference>
<keyword evidence="6" id="KW-0964">Secreted</keyword>
<comment type="catalytic activity">
    <reaction evidence="6">
        <text>(2R)-2-phosphoglycerate = phosphoenolpyruvate + H2O</text>
        <dbReference type="Rhea" id="RHEA:10164"/>
        <dbReference type="ChEBI" id="CHEBI:15377"/>
        <dbReference type="ChEBI" id="CHEBI:58289"/>
        <dbReference type="ChEBI" id="CHEBI:58702"/>
        <dbReference type="EC" id="4.2.1.11"/>
    </reaction>
</comment>
<dbReference type="Gene3D" id="3.30.390.10">
    <property type="entry name" value="Enolase-like, N-terminal domain"/>
    <property type="match status" value="1"/>
</dbReference>
<evidence type="ECO:0000256" key="5">
    <source>
        <dbReference type="ARBA" id="ARBA00023239"/>
    </source>
</evidence>
<keyword evidence="6" id="KW-0963">Cytoplasm</keyword>
<dbReference type="SUPFAM" id="SSF54826">
    <property type="entry name" value="Enolase N-terminal domain-like"/>
    <property type="match status" value="1"/>
</dbReference>
<reference evidence="12" key="1">
    <citation type="submission" date="2021-03" db="EMBL/GenBank/DDBJ databases">
        <authorList>
            <person name="Jaffe A."/>
        </authorList>
    </citation>
    <scope>NUCLEOTIDE SEQUENCE</scope>
    <source>
        <strain evidence="12">RIFCSPHIGHO2_01_FULL_GW2011_AR10_43_9</strain>
    </source>
</reference>
<evidence type="ECO:0000256" key="3">
    <source>
        <dbReference type="ARBA" id="ARBA00022842"/>
    </source>
</evidence>
<dbReference type="SMART" id="SM01193">
    <property type="entry name" value="Enolase_N"/>
    <property type="match status" value="1"/>
</dbReference>
<dbReference type="AlphaFoldDB" id="A0A8T4L1Y6"/>
<dbReference type="Gene3D" id="3.20.20.120">
    <property type="entry name" value="Enolase-like C-terminal domain"/>
    <property type="match status" value="1"/>
</dbReference>
<reference evidence="12" key="2">
    <citation type="submission" date="2021-05" db="EMBL/GenBank/DDBJ databases">
        <title>Protein family content uncovers lineage relationships and bacterial pathway maintenance mechanisms in DPANN archaea.</title>
        <authorList>
            <person name="Castelle C.J."/>
            <person name="Meheust R."/>
            <person name="Jaffe A.L."/>
            <person name="Seitz K."/>
            <person name="Gong X."/>
            <person name="Baker B.J."/>
            <person name="Banfield J.F."/>
        </authorList>
    </citation>
    <scope>NUCLEOTIDE SEQUENCE</scope>
    <source>
        <strain evidence="12">RIFCSPHIGHO2_01_FULL_GW2011_AR10_43_9</strain>
    </source>
</reference>
<feature type="binding site" evidence="8">
    <location>
        <position position="156"/>
    </location>
    <ligand>
        <name>substrate</name>
    </ligand>
</feature>
<feature type="binding site" evidence="6">
    <location>
        <position position="338"/>
    </location>
    <ligand>
        <name>(2R)-2-phosphoglycerate</name>
        <dbReference type="ChEBI" id="CHEBI:58289"/>
    </ligand>
</feature>
<dbReference type="GO" id="GO:0005576">
    <property type="term" value="C:extracellular region"/>
    <property type="evidence" value="ECO:0007669"/>
    <property type="project" value="UniProtKB-SubCell"/>
</dbReference>
<dbReference type="PANTHER" id="PTHR11902:SF1">
    <property type="entry name" value="ENOLASE"/>
    <property type="match status" value="1"/>
</dbReference>
<dbReference type="EMBL" id="JAGVWF010000086">
    <property type="protein sequence ID" value="MBS3059862.1"/>
    <property type="molecule type" value="Genomic_DNA"/>
</dbReference>
<dbReference type="InterPro" id="IPR036849">
    <property type="entry name" value="Enolase-like_C_sf"/>
</dbReference>
<name>A0A8T4L1Y6_9ARCH</name>
<dbReference type="Pfam" id="PF03952">
    <property type="entry name" value="Enolase_N"/>
    <property type="match status" value="1"/>
</dbReference>
<evidence type="ECO:0000256" key="8">
    <source>
        <dbReference type="PIRSR" id="PIRSR001400-2"/>
    </source>
</evidence>
<evidence type="ECO:0000313" key="13">
    <source>
        <dbReference type="Proteomes" id="UP000683213"/>
    </source>
</evidence>
<evidence type="ECO:0000313" key="12">
    <source>
        <dbReference type="EMBL" id="MBS3059862.1"/>
    </source>
</evidence>
<dbReference type="InterPro" id="IPR020809">
    <property type="entry name" value="Enolase_CS"/>
</dbReference>
<keyword evidence="3 6" id="KW-0460">Magnesium</keyword>
<organism evidence="12 13">
    <name type="scientific">Candidatus Iainarchaeum sp</name>
    <dbReference type="NCBI Taxonomy" id="3101447"/>
    <lineage>
        <taxon>Archaea</taxon>
        <taxon>Candidatus Iainarchaeota</taxon>
        <taxon>Candidatus Iainarchaeia</taxon>
        <taxon>Candidatus Iainarchaeales</taxon>
        <taxon>Candidatus Iainarchaeaceae</taxon>
        <taxon>Candidatus Iainarchaeum</taxon>
    </lineage>
</organism>
<dbReference type="InterPro" id="IPR000941">
    <property type="entry name" value="Enolase"/>
</dbReference>
<evidence type="ECO:0000256" key="2">
    <source>
        <dbReference type="ARBA" id="ARBA00009604"/>
    </source>
</evidence>
<comment type="similarity">
    <text evidence="2 6">Belongs to the enolase family.</text>
</comment>
<keyword evidence="4 6" id="KW-0324">Glycolysis</keyword>
<comment type="function">
    <text evidence="6">Catalyzes the reversible conversion of 2-phosphoglycerate (2-PG) into phosphoenolpyruvate (PEP). It is essential for the degradation of carbohydrates via glycolysis.</text>
</comment>
<feature type="domain" description="Enolase C-terminal TIM barrel" evidence="10">
    <location>
        <begin position="140"/>
        <end position="421"/>
    </location>
</feature>
<dbReference type="SFLD" id="SFLDS00001">
    <property type="entry name" value="Enolase"/>
    <property type="match status" value="1"/>
</dbReference>
<dbReference type="InterPro" id="IPR029017">
    <property type="entry name" value="Enolase-like_N"/>
</dbReference>
<feature type="domain" description="Enolase N-terminal" evidence="11">
    <location>
        <begin position="4"/>
        <end position="132"/>
    </location>
</feature>
<keyword evidence="5 6" id="KW-0456">Lyase</keyword>
<dbReference type="GO" id="GO:0009986">
    <property type="term" value="C:cell surface"/>
    <property type="evidence" value="ECO:0007669"/>
    <property type="project" value="UniProtKB-SubCell"/>
</dbReference>
<dbReference type="InterPro" id="IPR020810">
    <property type="entry name" value="Enolase_C"/>
</dbReference>
<dbReference type="SFLD" id="SFLDF00002">
    <property type="entry name" value="enolase"/>
    <property type="match status" value="1"/>
</dbReference>
<gene>
    <name evidence="6 12" type="primary">eno</name>
    <name evidence="12" type="ORF">J4224_05585</name>
</gene>
<feature type="binding site" evidence="8">
    <location>
        <begin position="365"/>
        <end position="368"/>
    </location>
    <ligand>
        <name>substrate</name>
    </ligand>
</feature>
<comment type="subcellular location">
    <subcellularLocation>
        <location evidence="6">Cytoplasm</location>
    </subcellularLocation>
    <subcellularLocation>
        <location evidence="6">Secreted</location>
    </subcellularLocation>
    <subcellularLocation>
        <location evidence="6">Cell surface</location>
    </subcellularLocation>
    <text evidence="6">Fractions of enolase are present in both the cytoplasm and on the cell surface.</text>
</comment>
<comment type="caution">
    <text evidence="12">The sequence shown here is derived from an EMBL/GenBank/DDBJ whole genome shotgun (WGS) entry which is preliminary data.</text>
</comment>
<dbReference type="InterPro" id="IPR020811">
    <property type="entry name" value="Enolase_N"/>
</dbReference>
<dbReference type="PIRSF" id="PIRSF001400">
    <property type="entry name" value="Enolase"/>
    <property type="match status" value="1"/>
</dbReference>
<comment type="cofactor">
    <cofactor evidence="6">
        <name>Mg(2+)</name>
        <dbReference type="ChEBI" id="CHEBI:18420"/>
    </cofactor>
    <text evidence="6">Binds a second Mg(2+) ion via substrate during catalysis.</text>
</comment>
<evidence type="ECO:0000256" key="7">
    <source>
        <dbReference type="PIRSR" id="PIRSR001400-1"/>
    </source>
</evidence>
<dbReference type="SUPFAM" id="SSF51604">
    <property type="entry name" value="Enolase C-terminal domain-like"/>
    <property type="match status" value="1"/>
</dbReference>
<dbReference type="Pfam" id="PF00113">
    <property type="entry name" value="Enolase_C"/>
    <property type="match status" value="1"/>
</dbReference>
<evidence type="ECO:0000256" key="6">
    <source>
        <dbReference type="HAMAP-Rule" id="MF_00318"/>
    </source>
</evidence>
<proteinExistence type="inferred from homology"/>
<evidence type="ECO:0000259" key="11">
    <source>
        <dbReference type="SMART" id="SM01193"/>
    </source>
</evidence>
<feature type="binding site" evidence="8">
    <location>
        <position position="165"/>
    </location>
    <ligand>
        <name>substrate</name>
    </ligand>
</feature>
<dbReference type="HAMAP" id="MF_00318">
    <property type="entry name" value="Enolase"/>
    <property type="match status" value="1"/>
</dbReference>
<dbReference type="GO" id="GO:0000287">
    <property type="term" value="F:magnesium ion binding"/>
    <property type="evidence" value="ECO:0007669"/>
    <property type="project" value="UniProtKB-UniRule"/>
</dbReference>
<feature type="binding site" evidence="6 9">
    <location>
        <position position="286"/>
    </location>
    <ligand>
        <name>Mg(2+)</name>
        <dbReference type="ChEBI" id="CHEBI:18420"/>
    </ligand>
</feature>
<feature type="binding site" evidence="8">
    <location>
        <position position="286"/>
    </location>
    <ligand>
        <name>substrate</name>
    </ligand>
</feature>
<evidence type="ECO:0000256" key="1">
    <source>
        <dbReference type="ARBA" id="ARBA00005031"/>
    </source>
</evidence>
<dbReference type="PRINTS" id="PR00148">
    <property type="entry name" value="ENOLASE"/>
</dbReference>
<dbReference type="GO" id="GO:0004634">
    <property type="term" value="F:phosphopyruvate hydratase activity"/>
    <property type="evidence" value="ECO:0007669"/>
    <property type="project" value="UniProtKB-UniRule"/>
</dbReference>
<keyword evidence="6 9" id="KW-0479">Metal-binding</keyword>
<dbReference type="CDD" id="cd03313">
    <property type="entry name" value="enolase"/>
    <property type="match status" value="1"/>
</dbReference>
<evidence type="ECO:0000256" key="4">
    <source>
        <dbReference type="ARBA" id="ARBA00023152"/>
    </source>
</evidence>
<dbReference type="EC" id="4.2.1.11" evidence="6"/>
<dbReference type="Proteomes" id="UP000683213">
    <property type="component" value="Unassembled WGS sequence"/>
</dbReference>
<protein>
    <recommendedName>
        <fullName evidence="6">Enolase</fullName>
        <ecNumber evidence="6">4.2.1.11</ecNumber>
    </recommendedName>
    <alternativeName>
        <fullName evidence="6">2-phospho-D-glycerate hydro-lyase</fullName>
    </alternativeName>
    <alternativeName>
        <fullName evidence="6">2-phosphoglycerate dehydratase</fullName>
    </alternativeName>
</protein>
<comment type="cofactor">
    <cofactor evidence="9">
        <name>Mg(2+)</name>
        <dbReference type="ChEBI" id="CHEBI:18420"/>
    </cofactor>
    <text evidence="9">Mg(2+) is required for catalysis and for stabilizing the dimer.</text>
</comment>
<feature type="binding site" evidence="6 9">
    <location>
        <position position="313"/>
    </location>
    <ligand>
        <name>Mg(2+)</name>
        <dbReference type="ChEBI" id="CHEBI:18420"/>
    </ligand>
</feature>
<feature type="active site" description="Proton acceptor" evidence="6 7">
    <location>
        <position position="338"/>
    </location>
</feature>
<dbReference type="GO" id="GO:0006096">
    <property type="term" value="P:glycolytic process"/>
    <property type="evidence" value="ECO:0007669"/>
    <property type="project" value="UniProtKB-UniRule"/>
</dbReference>
<feature type="active site" description="Proton donor" evidence="6 7">
    <location>
        <position position="206"/>
    </location>
</feature>
<comment type="pathway">
    <text evidence="1 6">Carbohydrate degradation; glycolysis; pyruvate from D-glyceraldehyde 3-phosphate: step 4/5.</text>
</comment>
<dbReference type="GO" id="GO:0000015">
    <property type="term" value="C:phosphopyruvate hydratase complex"/>
    <property type="evidence" value="ECO:0007669"/>
    <property type="project" value="InterPro"/>
</dbReference>
<feature type="binding site" evidence="6 9">
    <location>
        <position position="243"/>
    </location>
    <ligand>
        <name>Mg(2+)</name>
        <dbReference type="ChEBI" id="CHEBI:18420"/>
    </ligand>
</feature>
<evidence type="ECO:0000259" key="10">
    <source>
        <dbReference type="SMART" id="SM01192"/>
    </source>
</evidence>
<evidence type="ECO:0000256" key="9">
    <source>
        <dbReference type="PIRSR" id="PIRSR001400-3"/>
    </source>
</evidence>
<feature type="binding site" evidence="6">
    <location>
        <position position="389"/>
    </location>
    <ligand>
        <name>(2R)-2-phosphoglycerate</name>
        <dbReference type="ChEBI" id="CHEBI:58289"/>
    </ligand>
</feature>
<sequence>MDKIKMVSARQVFDSRGIPTIEAEVQTNSGIFRAIVPSGTSAGKHEALELRDGAKEFSGKGVRKAVSSVEKKIAPKLLKKDPNQQKQLDKLMVKLDSTPNKEKFGANAILSVSMALCRAGAAAQKKELFQYIGSLSGNKKFVLPVPQILLLEGGAHAHQSTDLQEFMVLPIGAKTFSEAMRFGIETYKALEGVLKKQGLSTNVGKEGAFAPKISSNDAALDLIVSAIEEAGFRPGKDLAIAIDAAASEFFGKGIYSFKSESRQMSSSELQQYYEELVKKYPLISIEDPFAEDDWQAFASLTDSIGSKVQIVGDDLLVSNEQRVERAIKEKACNALLLKPNQIGTVTEALGAAKLAMKRNWKVIVSHRSGDTEDAFIADLAVGIGCGQIKTGAPVRGERTAKYNQLLRIEEKLGSKAKFSNNIF</sequence>
<dbReference type="NCBIfam" id="TIGR01060">
    <property type="entry name" value="eno"/>
    <property type="match status" value="1"/>
</dbReference>